<accession>A0A4Z2GZ19</accession>
<comment type="caution">
    <text evidence="2">The sequence shown here is derived from an EMBL/GenBank/DDBJ whole genome shotgun (WGS) entry which is preliminary data.</text>
</comment>
<evidence type="ECO:0000313" key="2">
    <source>
        <dbReference type="EMBL" id="TNN58887.1"/>
    </source>
</evidence>
<proteinExistence type="predicted"/>
<evidence type="ECO:0000313" key="3">
    <source>
        <dbReference type="Proteomes" id="UP000314294"/>
    </source>
</evidence>
<dbReference type="Proteomes" id="UP000314294">
    <property type="component" value="Unassembled WGS sequence"/>
</dbReference>
<feature type="compositionally biased region" description="Low complexity" evidence="1">
    <location>
        <begin position="120"/>
        <end position="141"/>
    </location>
</feature>
<keyword evidence="3" id="KW-1185">Reference proteome</keyword>
<gene>
    <name evidence="2" type="ORF">EYF80_030897</name>
</gene>
<dbReference type="AlphaFoldDB" id="A0A4Z2GZ19"/>
<evidence type="ECO:0000256" key="1">
    <source>
        <dbReference type="SAM" id="MobiDB-lite"/>
    </source>
</evidence>
<feature type="region of interest" description="Disordered" evidence="1">
    <location>
        <begin position="120"/>
        <end position="150"/>
    </location>
</feature>
<sequence length="223" mass="23968">MVPWRRSGLQRSRAEPWGDTYTTFPVKNDTPMEKVFLGLDPRRLVAAAAGGGGGVVLRAGGQQAVGQGAAGRREALGVGAEEEEGQANVSSIMPESLPLDELWELRTDWRPCERLSLSMPPSLSLSPESFPLESPSMSSELCPRRPPEPDLTLGDEPPMELPPFPLSCSCVTLSLGGPPPVFGEFNSSDSASWSLYFFSSALAARPRVLVPGIDLESSKLMLE</sequence>
<organism evidence="2 3">
    <name type="scientific">Liparis tanakae</name>
    <name type="common">Tanaka's snailfish</name>
    <dbReference type="NCBI Taxonomy" id="230148"/>
    <lineage>
        <taxon>Eukaryota</taxon>
        <taxon>Metazoa</taxon>
        <taxon>Chordata</taxon>
        <taxon>Craniata</taxon>
        <taxon>Vertebrata</taxon>
        <taxon>Euteleostomi</taxon>
        <taxon>Actinopterygii</taxon>
        <taxon>Neopterygii</taxon>
        <taxon>Teleostei</taxon>
        <taxon>Neoteleostei</taxon>
        <taxon>Acanthomorphata</taxon>
        <taxon>Eupercaria</taxon>
        <taxon>Perciformes</taxon>
        <taxon>Cottioidei</taxon>
        <taxon>Cottales</taxon>
        <taxon>Liparidae</taxon>
        <taxon>Liparis</taxon>
    </lineage>
</organism>
<protein>
    <submittedName>
        <fullName evidence="2">Uncharacterized protein</fullName>
    </submittedName>
</protein>
<dbReference type="EMBL" id="SRLO01000368">
    <property type="protein sequence ID" value="TNN58887.1"/>
    <property type="molecule type" value="Genomic_DNA"/>
</dbReference>
<name>A0A4Z2GZ19_9TELE</name>
<reference evidence="2 3" key="1">
    <citation type="submission" date="2019-03" db="EMBL/GenBank/DDBJ databases">
        <title>First draft genome of Liparis tanakae, snailfish: a comprehensive survey of snailfish specific genes.</title>
        <authorList>
            <person name="Kim W."/>
            <person name="Song I."/>
            <person name="Jeong J.-H."/>
            <person name="Kim D."/>
            <person name="Kim S."/>
            <person name="Ryu S."/>
            <person name="Song J.Y."/>
            <person name="Lee S.K."/>
        </authorList>
    </citation>
    <scope>NUCLEOTIDE SEQUENCE [LARGE SCALE GENOMIC DNA]</scope>
    <source>
        <tissue evidence="2">Muscle</tissue>
    </source>
</reference>